<dbReference type="EMBL" id="GGEC01074591">
    <property type="protein sequence ID" value="MBX55075.1"/>
    <property type="molecule type" value="Transcribed_RNA"/>
</dbReference>
<proteinExistence type="predicted"/>
<reference evidence="1" key="1">
    <citation type="submission" date="2018-02" db="EMBL/GenBank/DDBJ databases">
        <title>Rhizophora mucronata_Transcriptome.</title>
        <authorList>
            <person name="Meera S.P."/>
            <person name="Sreeshan A."/>
            <person name="Augustine A."/>
        </authorList>
    </citation>
    <scope>NUCLEOTIDE SEQUENCE</scope>
    <source>
        <tissue evidence="1">Leaf</tissue>
    </source>
</reference>
<dbReference type="AlphaFoldDB" id="A0A2P2PK36"/>
<accession>A0A2P2PK36</accession>
<protein>
    <submittedName>
        <fullName evidence="1">Uncharacterized protein</fullName>
    </submittedName>
</protein>
<organism evidence="1">
    <name type="scientific">Rhizophora mucronata</name>
    <name type="common">Asiatic mangrove</name>
    <dbReference type="NCBI Taxonomy" id="61149"/>
    <lineage>
        <taxon>Eukaryota</taxon>
        <taxon>Viridiplantae</taxon>
        <taxon>Streptophyta</taxon>
        <taxon>Embryophyta</taxon>
        <taxon>Tracheophyta</taxon>
        <taxon>Spermatophyta</taxon>
        <taxon>Magnoliopsida</taxon>
        <taxon>eudicotyledons</taxon>
        <taxon>Gunneridae</taxon>
        <taxon>Pentapetalae</taxon>
        <taxon>rosids</taxon>
        <taxon>fabids</taxon>
        <taxon>Malpighiales</taxon>
        <taxon>Rhizophoraceae</taxon>
        <taxon>Rhizophora</taxon>
    </lineage>
</organism>
<name>A0A2P2PK36_RHIMU</name>
<evidence type="ECO:0000313" key="1">
    <source>
        <dbReference type="EMBL" id="MBX55075.1"/>
    </source>
</evidence>
<sequence length="29" mass="3180">MKYQLSLSSHLLSLVKSSITKMTPAICKA</sequence>